<evidence type="ECO:0000256" key="1">
    <source>
        <dbReference type="SAM" id="SignalP"/>
    </source>
</evidence>
<feature type="signal peptide" evidence="1">
    <location>
        <begin position="1"/>
        <end position="22"/>
    </location>
</feature>
<organism evidence="2 3">
    <name type="scientific">Lacinutrix gracilariae</name>
    <dbReference type="NCBI Taxonomy" id="1747198"/>
    <lineage>
        <taxon>Bacteria</taxon>
        <taxon>Pseudomonadati</taxon>
        <taxon>Bacteroidota</taxon>
        <taxon>Flavobacteriia</taxon>
        <taxon>Flavobacteriales</taxon>
        <taxon>Flavobacteriaceae</taxon>
        <taxon>Lacinutrix</taxon>
    </lineage>
</organism>
<evidence type="ECO:0000313" key="2">
    <source>
        <dbReference type="EMBL" id="MFD2541281.1"/>
    </source>
</evidence>
<comment type="caution">
    <text evidence="2">The sequence shown here is derived from an EMBL/GenBank/DDBJ whole genome shotgun (WGS) entry which is preliminary data.</text>
</comment>
<accession>A0ABW5K0F4</accession>
<keyword evidence="3" id="KW-1185">Reference proteome</keyword>
<evidence type="ECO:0000313" key="3">
    <source>
        <dbReference type="Proteomes" id="UP001597467"/>
    </source>
</evidence>
<sequence length="497" mass="57801">MKFKYLLFFISISAFYNQTTQAQTISGTITSNTKETVPFATIQIGNEYGVISNEEGNFSIDTKGFKETDSVTISCLGYEKNAFLLKDFTSKEYVLSEKINELSEVFLNHTALSVDSIMYYVKRNVKNNYRLDLTEFKIFSRKTDYIIGDNADFEIKKSTGFKRKQLQAFNDDFDKLETSLVNNKSKQYTDFVGALKVLNNEKAKLEVEKAITLRDEKNNQSMESLAERGQEIVMKHLDKDKMYTVKSGFFKVTDSATLNKEEIKKRQDTVNTLRHAKNESFNLISNSNFANPDASLDFVKNTNKYKYTLKDVTFLDSEMVYIIDFKPKRSSALYTGTMYVSNESFAVIRADYTFYENRVGDKLNLRLLFGIKYIEKNQKGIVVYKKATDNYYYPSYINKQIDRYFYVNRPIKFIENDNSRNKVAFNFKIEGTFKGKSELLILSKKEIQANDYNSFTEKTKIDFENPKTYDANIWADYNVLEPLNDMKNFKVETEESN</sequence>
<feature type="chain" id="PRO_5045379873" evidence="1">
    <location>
        <begin position="23"/>
        <end position="497"/>
    </location>
</feature>
<proteinExistence type="predicted"/>
<keyword evidence="1" id="KW-0732">Signal</keyword>
<dbReference type="SUPFAM" id="SSF49464">
    <property type="entry name" value="Carboxypeptidase regulatory domain-like"/>
    <property type="match status" value="1"/>
</dbReference>
<dbReference type="RefSeq" id="WP_379900823.1">
    <property type="nucleotide sequence ID" value="NZ_JBHULM010000007.1"/>
</dbReference>
<name>A0ABW5K0F4_9FLAO</name>
<dbReference type="EMBL" id="JBHULM010000007">
    <property type="protein sequence ID" value="MFD2541281.1"/>
    <property type="molecule type" value="Genomic_DNA"/>
</dbReference>
<dbReference type="Proteomes" id="UP001597467">
    <property type="component" value="Unassembled WGS sequence"/>
</dbReference>
<protein>
    <submittedName>
        <fullName evidence="2">Carboxypeptidase-like regulatory domain-containing protein</fullName>
    </submittedName>
</protein>
<dbReference type="InterPro" id="IPR008969">
    <property type="entry name" value="CarboxyPept-like_regulatory"/>
</dbReference>
<dbReference type="Pfam" id="PF13715">
    <property type="entry name" value="CarbopepD_reg_2"/>
    <property type="match status" value="1"/>
</dbReference>
<gene>
    <name evidence="2" type="ORF">ACFSSB_03040</name>
</gene>
<reference evidence="3" key="1">
    <citation type="journal article" date="2019" name="Int. J. Syst. Evol. Microbiol.">
        <title>The Global Catalogue of Microorganisms (GCM) 10K type strain sequencing project: providing services to taxonomists for standard genome sequencing and annotation.</title>
        <authorList>
            <consortium name="The Broad Institute Genomics Platform"/>
            <consortium name="The Broad Institute Genome Sequencing Center for Infectious Disease"/>
            <person name="Wu L."/>
            <person name="Ma J."/>
        </authorList>
    </citation>
    <scope>NUCLEOTIDE SEQUENCE [LARGE SCALE GENOMIC DNA]</scope>
    <source>
        <strain evidence="3">KCTC 42808</strain>
    </source>
</reference>